<evidence type="ECO:0000256" key="1">
    <source>
        <dbReference type="ARBA" id="ARBA00008078"/>
    </source>
</evidence>
<dbReference type="STRING" id="4829.A0A163K6P8"/>
<comment type="catalytic activity">
    <reaction evidence="5">
        <text>pretRNA = a 3'-half-tRNA molecule with a 5'-OH end + a 5'-half-tRNA molecule with a 2',3'-cyclic phosphate end + an intron with a 2',3'-cyclic phosphate and a 5'-hydroxyl terminus.</text>
        <dbReference type="EC" id="4.6.1.16"/>
    </reaction>
</comment>
<evidence type="ECO:0000256" key="3">
    <source>
        <dbReference type="ARBA" id="ARBA00022694"/>
    </source>
</evidence>
<dbReference type="CDD" id="cd22363">
    <property type="entry name" value="tRNA-intron_lyase_C"/>
    <property type="match status" value="1"/>
</dbReference>
<dbReference type="InterPro" id="IPR006676">
    <property type="entry name" value="tRNA_splic"/>
</dbReference>
<dbReference type="PANTHER" id="PTHR13070:SF0">
    <property type="entry name" value="TRNA-SPLICING ENDONUCLEASE SUBUNIT SEN34"/>
    <property type="match status" value="1"/>
</dbReference>
<dbReference type="Proteomes" id="UP000078561">
    <property type="component" value="Unassembled WGS sequence"/>
</dbReference>
<comment type="function">
    <text evidence="6">Constitutes one of the two catalytic subunit of the tRNA-splicing endonuclease complex, a complex responsible for identification and cleavage of the splice sites in pre-tRNA. It cleaves pre-tRNA at the 5'- and 3'-splice sites to release the intron. The products are an intron and two tRNA half-molecules bearing 2',3'-cyclic phosphate and 5'-OH termini. There are no conserved sequences at the splice sites, but the intron is invariably located at the same site in the gene, placing the splice sites an invariant distance from the constant structural features of the tRNA body. It probably carries the active site for 3'-splice site cleavage.</text>
</comment>
<comment type="similarity">
    <text evidence="1">Belongs to the tRNA-intron endonuclease family.</text>
</comment>
<dbReference type="PANTHER" id="PTHR13070">
    <property type="entry name" value="TRNA-SPLICING ENDONUCLEASE SUBUNIT SEN34-RELATED"/>
    <property type="match status" value="1"/>
</dbReference>
<dbReference type="FunFam" id="3.40.1350.10:FF:000008">
    <property type="entry name" value="tRNA-splicing endonuclease subunit Sen34"/>
    <property type="match status" value="1"/>
</dbReference>
<organism evidence="11">
    <name type="scientific">Absidia glauca</name>
    <name type="common">Pin mould</name>
    <dbReference type="NCBI Taxonomy" id="4829"/>
    <lineage>
        <taxon>Eukaryota</taxon>
        <taxon>Fungi</taxon>
        <taxon>Fungi incertae sedis</taxon>
        <taxon>Mucoromycota</taxon>
        <taxon>Mucoromycotina</taxon>
        <taxon>Mucoromycetes</taxon>
        <taxon>Mucorales</taxon>
        <taxon>Cunninghamellaceae</taxon>
        <taxon>Absidia</taxon>
    </lineage>
</organism>
<evidence type="ECO:0000256" key="6">
    <source>
        <dbReference type="ARBA" id="ARBA00059865"/>
    </source>
</evidence>
<dbReference type="EC" id="4.6.1.16" evidence="2"/>
<evidence type="ECO:0000256" key="5">
    <source>
        <dbReference type="ARBA" id="ARBA00034031"/>
    </source>
</evidence>
<dbReference type="InterPro" id="IPR036167">
    <property type="entry name" value="tRNA_intron_Endo_cat-like_sf"/>
</dbReference>
<dbReference type="GO" id="GO:0005634">
    <property type="term" value="C:nucleus"/>
    <property type="evidence" value="ECO:0007669"/>
    <property type="project" value="UniProtKB-ARBA"/>
</dbReference>
<keyword evidence="4" id="KW-0456">Lyase</keyword>
<dbReference type="InterPro" id="IPR059049">
    <property type="entry name" value="TSEN34_N"/>
</dbReference>
<dbReference type="GO" id="GO:0000213">
    <property type="term" value="F:tRNA-intron lyase activity"/>
    <property type="evidence" value="ECO:0007669"/>
    <property type="project" value="UniProtKB-EC"/>
</dbReference>
<keyword evidence="12" id="KW-1185">Reference proteome</keyword>
<evidence type="ECO:0000256" key="2">
    <source>
        <dbReference type="ARBA" id="ARBA00012573"/>
    </source>
</evidence>
<name>A0A163K6P8_ABSGL</name>
<accession>A0A163K6P8</accession>
<dbReference type="Pfam" id="PF01974">
    <property type="entry name" value="tRNA_int_endo"/>
    <property type="match status" value="1"/>
</dbReference>
<evidence type="ECO:0000313" key="11">
    <source>
        <dbReference type="EMBL" id="SAM09027.1"/>
    </source>
</evidence>
<keyword evidence="3" id="KW-0819">tRNA processing</keyword>
<evidence type="ECO:0000259" key="10">
    <source>
        <dbReference type="Pfam" id="PF26577"/>
    </source>
</evidence>
<gene>
    <name evidence="11" type="primary">ABSGL_14701.1 scaffold 14966</name>
</gene>
<dbReference type="OMA" id="CYSIEWA"/>
<evidence type="ECO:0000313" key="12">
    <source>
        <dbReference type="Proteomes" id="UP000078561"/>
    </source>
</evidence>
<dbReference type="OrthoDB" id="48041at2759"/>
<evidence type="ECO:0000256" key="4">
    <source>
        <dbReference type="ARBA" id="ARBA00023239"/>
    </source>
</evidence>
<evidence type="ECO:0000259" key="9">
    <source>
        <dbReference type="Pfam" id="PF01974"/>
    </source>
</evidence>
<dbReference type="FunCoup" id="A0A163K6P8">
    <property type="interactions" value="55"/>
</dbReference>
<dbReference type="EMBL" id="LT554985">
    <property type="protein sequence ID" value="SAM09027.1"/>
    <property type="molecule type" value="Genomic_DNA"/>
</dbReference>
<dbReference type="Pfam" id="PF26577">
    <property type="entry name" value="TSEN34_N"/>
    <property type="match status" value="1"/>
</dbReference>
<dbReference type="Gene3D" id="3.40.1350.10">
    <property type="match status" value="1"/>
</dbReference>
<evidence type="ECO:0000256" key="7">
    <source>
        <dbReference type="ARBA" id="ARBA00075884"/>
    </source>
</evidence>
<dbReference type="GO" id="GO:0000379">
    <property type="term" value="P:tRNA-type intron splice site recognition and cleavage"/>
    <property type="evidence" value="ECO:0007669"/>
    <property type="project" value="TreeGrafter"/>
</dbReference>
<dbReference type="InterPro" id="IPR011856">
    <property type="entry name" value="tRNA_endonuc-like_dom_sf"/>
</dbReference>
<dbReference type="InterPro" id="IPR006677">
    <property type="entry name" value="tRNA_intron_Endonuc_cat-like"/>
</dbReference>
<dbReference type="InParanoid" id="A0A163K6P8"/>
<evidence type="ECO:0000256" key="8">
    <source>
        <dbReference type="ARBA" id="ARBA00076724"/>
    </source>
</evidence>
<feature type="domain" description="TSEN34 N-terminal" evidence="10">
    <location>
        <begin position="12"/>
        <end position="78"/>
    </location>
</feature>
<dbReference type="AlphaFoldDB" id="A0A163K6P8"/>
<dbReference type="SUPFAM" id="SSF53032">
    <property type="entry name" value="tRNA-intron endonuclease catalytic domain-like"/>
    <property type="match status" value="1"/>
</dbReference>
<dbReference type="GO" id="GO:0003676">
    <property type="term" value="F:nucleic acid binding"/>
    <property type="evidence" value="ECO:0007669"/>
    <property type="project" value="InterPro"/>
</dbReference>
<sequence>MANHEQHDRQKVRIRLCGTKPLVFDCQDVKRLRCDHRIVGALMGSLPRYPQQNGFYGLPLLLMAEETALVLQNEWGQLDTLEWHYPKDQRDVLKYHVYRSLWRRGYFITSGEKFGGDYLAYPGDPMRYHSHYIVSVRAADSSFTAMDLVTMGRLATNTKKTFVLATHRQEDSSNCSNSTSGSNLETDTGSVDCFSIAWAGF</sequence>
<reference evidence="11" key="1">
    <citation type="submission" date="2016-04" db="EMBL/GenBank/DDBJ databases">
        <authorList>
            <person name="Evans L.H."/>
            <person name="Alamgir A."/>
            <person name="Owens N."/>
            <person name="Weber N.D."/>
            <person name="Virtaneva K."/>
            <person name="Barbian K."/>
            <person name="Babar A."/>
            <person name="Rosenke K."/>
        </authorList>
    </citation>
    <scope>NUCLEOTIDE SEQUENCE [LARGE SCALE GENOMIC DNA]</scope>
    <source>
        <strain evidence="11">CBS 101.48</strain>
    </source>
</reference>
<protein>
    <recommendedName>
        <fullName evidence="2">tRNA-intron lyase</fullName>
        <ecNumber evidence="2">4.6.1.16</ecNumber>
    </recommendedName>
    <alternativeName>
        <fullName evidence="7 8">tRNA-intron endonuclease SEN34</fullName>
    </alternativeName>
</protein>
<feature type="domain" description="tRNA intron endonuclease catalytic" evidence="9">
    <location>
        <begin position="93"/>
        <end position="171"/>
    </location>
</feature>
<dbReference type="NCBIfam" id="TIGR00324">
    <property type="entry name" value="endA"/>
    <property type="match status" value="1"/>
</dbReference>
<proteinExistence type="inferred from homology"/>